<dbReference type="Gene3D" id="1.10.490.50">
    <property type="entry name" value="Antibiotic binding domain of TipA-like multidrug resistance regulators"/>
    <property type="match status" value="1"/>
</dbReference>
<dbReference type="PANTHER" id="PTHR30204">
    <property type="entry name" value="REDOX-CYCLING DRUG-SENSING TRANSCRIPTIONAL ACTIVATOR SOXR"/>
    <property type="match status" value="1"/>
</dbReference>
<dbReference type="Proteomes" id="UP000019249">
    <property type="component" value="Unassembled WGS sequence"/>
</dbReference>
<dbReference type="EMBL" id="AODF01000026">
    <property type="protein sequence ID" value="EUJ29139.1"/>
    <property type="molecule type" value="Genomic_DNA"/>
</dbReference>
<dbReference type="RefSeq" id="WP_036097780.1">
    <property type="nucleotide sequence ID" value="NZ_AODF01000026.1"/>
</dbReference>
<accession>A0ABN0RDK3</accession>
<feature type="coiled-coil region" evidence="5">
    <location>
        <begin position="84"/>
        <end position="111"/>
    </location>
</feature>
<dbReference type="SUPFAM" id="SSF89082">
    <property type="entry name" value="Antibiotic binding domain of TipA-like multidrug resistance regulators"/>
    <property type="match status" value="1"/>
</dbReference>
<evidence type="ECO:0000313" key="8">
    <source>
        <dbReference type="Proteomes" id="UP000019249"/>
    </source>
</evidence>
<dbReference type="PRINTS" id="PR00040">
    <property type="entry name" value="HTHMERR"/>
</dbReference>
<keyword evidence="1" id="KW-0805">Transcription regulation</keyword>
<sequence>MEYTIQSFAKLAGVSTRTLRYYDQIGLLTPARVRSNGYRIYGEKQVNLLQQILFYREMELGLPEIKEIVLNPEFDAQKALLTHHAQLLQKQKRLERLIETVEQTIEAEKGTITMTDKEKFAAFKDELVEQNEEKYGEELREKYGEKEIERSNKKVKGMSEADYAHVTALNDKLFAILKEMQIEATDELVELAVNVHKEWLSYFWPEYSKEAHIGLANMYVEDPRFTAYYDDRAGDGAAELLRDAVVKVLG</sequence>
<dbReference type="PANTHER" id="PTHR30204:SF90">
    <property type="entry name" value="HTH-TYPE TRANSCRIPTIONAL ACTIVATOR MTA"/>
    <property type="match status" value="1"/>
</dbReference>
<keyword evidence="5" id="KW-0175">Coiled coil</keyword>
<dbReference type="Pfam" id="PF13411">
    <property type="entry name" value="MerR_1"/>
    <property type="match status" value="1"/>
</dbReference>
<evidence type="ECO:0000256" key="1">
    <source>
        <dbReference type="ARBA" id="ARBA00023015"/>
    </source>
</evidence>
<keyword evidence="4" id="KW-0804">Transcription</keyword>
<dbReference type="InterPro" id="IPR036244">
    <property type="entry name" value="TipA-like_antibiotic-bd"/>
</dbReference>
<evidence type="ECO:0000313" key="7">
    <source>
        <dbReference type="EMBL" id="EUJ29139.1"/>
    </source>
</evidence>
<dbReference type="InterPro" id="IPR012925">
    <property type="entry name" value="TipAS_dom"/>
</dbReference>
<evidence type="ECO:0000256" key="5">
    <source>
        <dbReference type="SAM" id="Coils"/>
    </source>
</evidence>
<evidence type="ECO:0000256" key="4">
    <source>
        <dbReference type="ARBA" id="ARBA00023163"/>
    </source>
</evidence>
<dbReference type="Pfam" id="PF07739">
    <property type="entry name" value="TipAS"/>
    <property type="match status" value="1"/>
</dbReference>
<dbReference type="CDD" id="cd01106">
    <property type="entry name" value="HTH_TipAL-Mta"/>
    <property type="match status" value="1"/>
</dbReference>
<dbReference type="InterPro" id="IPR047057">
    <property type="entry name" value="MerR_fam"/>
</dbReference>
<gene>
    <name evidence="7" type="ORF">MFLO_11150</name>
</gene>
<name>A0ABN0RDK3_9LIST</name>
<comment type="caution">
    <text evidence="7">The sequence shown here is derived from an EMBL/GenBank/DDBJ whole genome shotgun (WGS) entry which is preliminary data.</text>
</comment>
<dbReference type="Gene3D" id="1.10.1660.10">
    <property type="match status" value="1"/>
</dbReference>
<dbReference type="SMART" id="SM00422">
    <property type="entry name" value="HTH_MERR"/>
    <property type="match status" value="1"/>
</dbReference>
<proteinExistence type="predicted"/>
<protein>
    <submittedName>
        <fullName evidence="7">Transcriptional regulator</fullName>
    </submittedName>
</protein>
<dbReference type="InterPro" id="IPR009061">
    <property type="entry name" value="DNA-bd_dom_put_sf"/>
</dbReference>
<evidence type="ECO:0000259" key="6">
    <source>
        <dbReference type="PROSITE" id="PS50937"/>
    </source>
</evidence>
<keyword evidence="3" id="KW-0010">Activator</keyword>
<evidence type="ECO:0000256" key="2">
    <source>
        <dbReference type="ARBA" id="ARBA00023125"/>
    </source>
</evidence>
<dbReference type="PROSITE" id="PS50937">
    <property type="entry name" value="HTH_MERR_2"/>
    <property type="match status" value="1"/>
</dbReference>
<dbReference type="InterPro" id="IPR000551">
    <property type="entry name" value="MerR-type_HTH_dom"/>
</dbReference>
<evidence type="ECO:0000256" key="3">
    <source>
        <dbReference type="ARBA" id="ARBA00023159"/>
    </source>
</evidence>
<reference evidence="7 8" key="1">
    <citation type="journal article" date="2014" name="Int. J. Syst. Evol. Microbiol.">
        <title>Listeria floridensis sp. nov., Listeria aquatica sp. nov., Listeria cornellensis sp. nov., Listeria riparia sp. nov. and Listeria grandensis sp. nov., from agricultural and natural environments.</title>
        <authorList>
            <person name="den Bakker H.C."/>
            <person name="Warchocki S."/>
            <person name="Wright E.M."/>
            <person name="Allred A.F."/>
            <person name="Ahlstrom C."/>
            <person name="Manuel C.S."/>
            <person name="Stasiewicz M.J."/>
            <person name="Burrell A."/>
            <person name="Roof S."/>
            <person name="Strawn L."/>
            <person name="Fortes E.D."/>
            <person name="Nightingale K.K."/>
            <person name="Kephart D."/>
            <person name="Wiedmann M."/>
        </authorList>
    </citation>
    <scope>NUCLEOTIDE SEQUENCE [LARGE SCALE GENOMIC DNA]</scope>
    <source>
        <strain evidence="7 8">FSL S10-1187</strain>
    </source>
</reference>
<dbReference type="SUPFAM" id="SSF46955">
    <property type="entry name" value="Putative DNA-binding domain"/>
    <property type="match status" value="1"/>
</dbReference>
<organism evidence="7 8">
    <name type="scientific">Listeria floridensis FSL S10-1187</name>
    <dbReference type="NCBI Taxonomy" id="1265817"/>
    <lineage>
        <taxon>Bacteria</taxon>
        <taxon>Bacillati</taxon>
        <taxon>Bacillota</taxon>
        <taxon>Bacilli</taxon>
        <taxon>Bacillales</taxon>
        <taxon>Listeriaceae</taxon>
        <taxon>Listeria</taxon>
    </lineage>
</organism>
<keyword evidence="2" id="KW-0238">DNA-binding</keyword>
<keyword evidence="8" id="KW-1185">Reference proteome</keyword>
<feature type="domain" description="HTH merR-type" evidence="6">
    <location>
        <begin position="1"/>
        <end position="71"/>
    </location>
</feature>